<protein>
    <submittedName>
        <fullName evidence="1">Uncharacterized protein</fullName>
    </submittedName>
</protein>
<organism evidence="1 2">
    <name type="scientific">Lentinula edodes</name>
    <name type="common">Shiitake mushroom</name>
    <name type="synonym">Lentinus edodes</name>
    <dbReference type="NCBI Taxonomy" id="5353"/>
    <lineage>
        <taxon>Eukaryota</taxon>
        <taxon>Fungi</taxon>
        <taxon>Dikarya</taxon>
        <taxon>Basidiomycota</taxon>
        <taxon>Agaricomycotina</taxon>
        <taxon>Agaricomycetes</taxon>
        <taxon>Agaricomycetidae</taxon>
        <taxon>Agaricales</taxon>
        <taxon>Marasmiineae</taxon>
        <taxon>Omphalotaceae</taxon>
        <taxon>Lentinula</taxon>
    </lineage>
</organism>
<comment type="caution">
    <text evidence="1">The sequence shown here is derived from an EMBL/GenBank/DDBJ whole genome shotgun (WGS) entry which is preliminary data.</text>
</comment>
<evidence type="ECO:0000313" key="1">
    <source>
        <dbReference type="EMBL" id="GAW02024.1"/>
    </source>
</evidence>
<sequence>MITMDLTMACLCALLLHILYPQTLIRYLTSLALDSVTNNLSSIPFYPEMYSSAVTVIPAQASNENPFTINQMHRYPILS</sequence>
<name>A0A1Q3E4I9_LENED</name>
<reference evidence="1 2" key="1">
    <citation type="submission" date="2016-08" db="EMBL/GenBank/DDBJ databases">
        <authorList>
            <consortium name="Lentinula edodes genome sequencing consortium"/>
            <person name="Sakamoto Y."/>
            <person name="Nakade K."/>
            <person name="Sato S."/>
            <person name="Yoshida Y."/>
            <person name="Miyazaki K."/>
            <person name="Natsume S."/>
            <person name="Konno N."/>
        </authorList>
    </citation>
    <scope>NUCLEOTIDE SEQUENCE [LARGE SCALE GENOMIC DNA]</scope>
    <source>
        <strain evidence="1 2">NBRC 111202</strain>
    </source>
</reference>
<evidence type="ECO:0000313" key="2">
    <source>
        <dbReference type="Proteomes" id="UP000188533"/>
    </source>
</evidence>
<dbReference type="Proteomes" id="UP000188533">
    <property type="component" value="Unassembled WGS sequence"/>
</dbReference>
<keyword evidence="2" id="KW-1185">Reference proteome</keyword>
<reference evidence="1 2" key="2">
    <citation type="submission" date="2017-02" db="EMBL/GenBank/DDBJ databases">
        <title>A genome survey and senescence transcriptome analysis in Lentinula edodes.</title>
        <authorList>
            <person name="Sakamoto Y."/>
            <person name="Nakade K."/>
            <person name="Sato S."/>
            <person name="Yoshida Y."/>
            <person name="Miyazaki K."/>
            <person name="Natsume S."/>
            <person name="Konno N."/>
        </authorList>
    </citation>
    <scope>NUCLEOTIDE SEQUENCE [LARGE SCALE GENOMIC DNA]</scope>
    <source>
        <strain evidence="1 2">NBRC 111202</strain>
    </source>
</reference>
<gene>
    <name evidence="1" type="ORF">LENED_003653</name>
</gene>
<dbReference type="EMBL" id="BDGU01000080">
    <property type="protein sequence ID" value="GAW02024.1"/>
    <property type="molecule type" value="Genomic_DNA"/>
</dbReference>
<accession>A0A1Q3E4I9</accession>
<proteinExistence type="predicted"/>
<dbReference type="AlphaFoldDB" id="A0A1Q3E4I9"/>